<dbReference type="GO" id="GO:0006865">
    <property type="term" value="P:amino acid transport"/>
    <property type="evidence" value="ECO:0007669"/>
    <property type="project" value="UniProtKB-KW"/>
</dbReference>
<keyword evidence="12" id="KW-1185">Reference proteome</keyword>
<feature type="transmembrane region" description="Helical" evidence="9">
    <location>
        <begin position="26"/>
        <end position="48"/>
    </location>
</feature>
<keyword evidence="5 9" id="KW-0812">Transmembrane</keyword>
<dbReference type="Gene3D" id="1.10.3720.10">
    <property type="entry name" value="MetI-like"/>
    <property type="match status" value="1"/>
</dbReference>
<dbReference type="CDD" id="cd06261">
    <property type="entry name" value="TM_PBP2"/>
    <property type="match status" value="1"/>
</dbReference>
<dbReference type="InterPro" id="IPR000515">
    <property type="entry name" value="MetI-like"/>
</dbReference>
<evidence type="ECO:0000256" key="3">
    <source>
        <dbReference type="ARBA" id="ARBA00022448"/>
    </source>
</evidence>
<feature type="domain" description="ABC transmembrane type-1" evidence="10">
    <location>
        <begin position="70"/>
        <end position="264"/>
    </location>
</feature>
<keyword evidence="8 9" id="KW-0472">Membrane</keyword>
<keyword evidence="4" id="KW-1003">Cell membrane</keyword>
<dbReference type="AlphaFoldDB" id="A0A840P481"/>
<dbReference type="GO" id="GO:0043190">
    <property type="term" value="C:ATP-binding cassette (ABC) transporter complex"/>
    <property type="evidence" value="ECO:0007669"/>
    <property type="project" value="InterPro"/>
</dbReference>
<evidence type="ECO:0000256" key="2">
    <source>
        <dbReference type="ARBA" id="ARBA00010072"/>
    </source>
</evidence>
<dbReference type="RefSeq" id="WP_185049666.1">
    <property type="nucleotide sequence ID" value="NZ_BAABIX010000003.1"/>
</dbReference>
<keyword evidence="3 9" id="KW-0813">Transport</keyword>
<evidence type="ECO:0000259" key="10">
    <source>
        <dbReference type="PROSITE" id="PS50928"/>
    </source>
</evidence>
<reference evidence="11 12" key="1">
    <citation type="submission" date="2020-08" db="EMBL/GenBank/DDBJ databases">
        <title>Genomic Encyclopedia of Type Strains, Phase IV (KMG-IV): sequencing the most valuable type-strain genomes for metagenomic binning, comparative biology and taxonomic classification.</title>
        <authorList>
            <person name="Goeker M."/>
        </authorList>
    </citation>
    <scope>NUCLEOTIDE SEQUENCE [LARGE SCALE GENOMIC DNA]</scope>
    <source>
        <strain evidence="11 12">DSM 45615</strain>
    </source>
</reference>
<name>A0A840P481_9ACTN</name>
<dbReference type="InterPro" id="IPR035906">
    <property type="entry name" value="MetI-like_sf"/>
</dbReference>
<sequence length="276" mass="29749">MNGEPSTALPRTGGLSPRRRRQISRLVQYVLLVAIVVVVALLADWAAIQRSFLNLDVAREGLPELFTVALRNTVIYTACGYAVGFVLGLGLALMRLSPVGPYRWIATVYIEVFRGLPALVIFLMIGSLPLAFPDLVFPFGVYGMATAGLGLVSAAYMAESFRAGVQAVPKGQMEAARSLGMPHMRAMTSIILPQAIRIVIPPLTNELVLLLKDSSLVLFFGVTSGQVELAKFGNDQASTFANPTPIVATGLVYLLLTIPLGYLARRLEARKGGHRP</sequence>
<dbReference type="Pfam" id="PF00528">
    <property type="entry name" value="BPD_transp_1"/>
    <property type="match status" value="1"/>
</dbReference>
<evidence type="ECO:0000256" key="6">
    <source>
        <dbReference type="ARBA" id="ARBA00022970"/>
    </source>
</evidence>
<dbReference type="PROSITE" id="PS50928">
    <property type="entry name" value="ABC_TM1"/>
    <property type="match status" value="1"/>
</dbReference>
<dbReference type="PANTHER" id="PTHR30614">
    <property type="entry name" value="MEMBRANE COMPONENT OF AMINO ACID ABC TRANSPORTER"/>
    <property type="match status" value="1"/>
</dbReference>
<keyword evidence="7 9" id="KW-1133">Transmembrane helix</keyword>
<evidence type="ECO:0000256" key="9">
    <source>
        <dbReference type="RuleBase" id="RU363032"/>
    </source>
</evidence>
<proteinExistence type="inferred from homology"/>
<dbReference type="InterPro" id="IPR043429">
    <property type="entry name" value="ArtM/GltK/GlnP/TcyL/YhdX-like"/>
</dbReference>
<comment type="subcellular location">
    <subcellularLocation>
        <location evidence="1 9">Cell membrane</location>
        <topology evidence="1 9">Multi-pass membrane protein</topology>
    </subcellularLocation>
</comment>
<evidence type="ECO:0000256" key="5">
    <source>
        <dbReference type="ARBA" id="ARBA00022692"/>
    </source>
</evidence>
<dbReference type="InterPro" id="IPR010065">
    <property type="entry name" value="AA_ABC_transptr_permease_3TM"/>
</dbReference>
<evidence type="ECO:0000256" key="4">
    <source>
        <dbReference type="ARBA" id="ARBA00022475"/>
    </source>
</evidence>
<dbReference type="EMBL" id="JACHGN010000004">
    <property type="protein sequence ID" value="MBB5132713.1"/>
    <property type="molecule type" value="Genomic_DNA"/>
</dbReference>
<evidence type="ECO:0000256" key="8">
    <source>
        <dbReference type="ARBA" id="ARBA00023136"/>
    </source>
</evidence>
<dbReference type="NCBIfam" id="TIGR01726">
    <property type="entry name" value="HEQRo_perm_3TM"/>
    <property type="match status" value="1"/>
</dbReference>
<evidence type="ECO:0000256" key="7">
    <source>
        <dbReference type="ARBA" id="ARBA00022989"/>
    </source>
</evidence>
<evidence type="ECO:0000313" key="11">
    <source>
        <dbReference type="EMBL" id="MBB5132713.1"/>
    </source>
</evidence>
<feature type="transmembrane region" description="Helical" evidence="9">
    <location>
        <begin position="246"/>
        <end position="264"/>
    </location>
</feature>
<accession>A0A840P481</accession>
<protein>
    <submittedName>
        <fullName evidence="11">Polar amino acid transport system permease protein</fullName>
    </submittedName>
</protein>
<feature type="transmembrane region" description="Helical" evidence="9">
    <location>
        <begin position="74"/>
        <end position="94"/>
    </location>
</feature>
<dbReference type="GO" id="GO:0022857">
    <property type="term" value="F:transmembrane transporter activity"/>
    <property type="evidence" value="ECO:0007669"/>
    <property type="project" value="InterPro"/>
</dbReference>
<gene>
    <name evidence="11" type="ORF">HNP84_002429</name>
</gene>
<comment type="caution">
    <text evidence="11">The sequence shown here is derived from an EMBL/GenBank/DDBJ whole genome shotgun (WGS) entry which is preliminary data.</text>
</comment>
<organism evidence="11 12">
    <name type="scientific">Thermocatellispora tengchongensis</name>
    <dbReference type="NCBI Taxonomy" id="1073253"/>
    <lineage>
        <taxon>Bacteria</taxon>
        <taxon>Bacillati</taxon>
        <taxon>Actinomycetota</taxon>
        <taxon>Actinomycetes</taxon>
        <taxon>Streptosporangiales</taxon>
        <taxon>Streptosporangiaceae</taxon>
        <taxon>Thermocatellispora</taxon>
    </lineage>
</organism>
<feature type="transmembrane region" description="Helical" evidence="9">
    <location>
        <begin position="139"/>
        <end position="158"/>
    </location>
</feature>
<dbReference type="Proteomes" id="UP000578449">
    <property type="component" value="Unassembled WGS sequence"/>
</dbReference>
<dbReference type="SUPFAM" id="SSF161098">
    <property type="entry name" value="MetI-like"/>
    <property type="match status" value="1"/>
</dbReference>
<evidence type="ECO:0000256" key="1">
    <source>
        <dbReference type="ARBA" id="ARBA00004651"/>
    </source>
</evidence>
<dbReference type="PANTHER" id="PTHR30614:SF20">
    <property type="entry name" value="GLUTAMINE TRANSPORT SYSTEM PERMEASE PROTEIN GLNP"/>
    <property type="match status" value="1"/>
</dbReference>
<keyword evidence="6" id="KW-0029">Amino-acid transport</keyword>
<comment type="similarity">
    <text evidence="2">Belongs to the binding-protein-dependent transport system permease family. HisMQ subfamily.</text>
</comment>
<evidence type="ECO:0000313" key="12">
    <source>
        <dbReference type="Proteomes" id="UP000578449"/>
    </source>
</evidence>